<gene>
    <name evidence="1" type="ORF">NM688_g7623</name>
</gene>
<reference evidence="1" key="1">
    <citation type="submission" date="2022-07" db="EMBL/GenBank/DDBJ databases">
        <title>Genome Sequence of Phlebia brevispora.</title>
        <authorList>
            <person name="Buettner E."/>
        </authorList>
    </citation>
    <scope>NUCLEOTIDE SEQUENCE</scope>
    <source>
        <strain evidence="1">MPL23</strain>
    </source>
</reference>
<dbReference type="Proteomes" id="UP001148662">
    <property type="component" value="Unassembled WGS sequence"/>
</dbReference>
<name>A0ACC1S395_9APHY</name>
<sequence length="118" mass="13117">MIVLPDDYKYPIAAIVGTHVLLFWQVVLVENARNLAHIAYPQLYAEKEEAARSKDAMKFNCVQRAHQNMLENVPLLYSSTMIAGLKYPVAAAALLVGYTLTRIPYTLGYKTGDANKAS</sequence>
<evidence type="ECO:0000313" key="1">
    <source>
        <dbReference type="EMBL" id="KAJ3531078.1"/>
    </source>
</evidence>
<evidence type="ECO:0000313" key="2">
    <source>
        <dbReference type="Proteomes" id="UP001148662"/>
    </source>
</evidence>
<comment type="caution">
    <text evidence="1">The sequence shown here is derived from an EMBL/GenBank/DDBJ whole genome shotgun (WGS) entry which is preliminary data.</text>
</comment>
<protein>
    <submittedName>
        <fullName evidence="1">Uncharacterized protein</fullName>
    </submittedName>
</protein>
<accession>A0ACC1S395</accession>
<keyword evidence="2" id="KW-1185">Reference proteome</keyword>
<organism evidence="1 2">
    <name type="scientific">Phlebia brevispora</name>
    <dbReference type="NCBI Taxonomy" id="194682"/>
    <lineage>
        <taxon>Eukaryota</taxon>
        <taxon>Fungi</taxon>
        <taxon>Dikarya</taxon>
        <taxon>Basidiomycota</taxon>
        <taxon>Agaricomycotina</taxon>
        <taxon>Agaricomycetes</taxon>
        <taxon>Polyporales</taxon>
        <taxon>Meruliaceae</taxon>
        <taxon>Phlebia</taxon>
    </lineage>
</organism>
<proteinExistence type="predicted"/>
<dbReference type="EMBL" id="JANHOG010001827">
    <property type="protein sequence ID" value="KAJ3531078.1"/>
    <property type="molecule type" value="Genomic_DNA"/>
</dbReference>